<dbReference type="InterPro" id="IPR029030">
    <property type="entry name" value="Caspase-like_dom_sf"/>
</dbReference>
<dbReference type="Gene3D" id="3.40.50.1460">
    <property type="match status" value="1"/>
</dbReference>
<dbReference type="PANTHER" id="PTHR48104:SF30">
    <property type="entry name" value="METACASPASE-1"/>
    <property type="match status" value="1"/>
</dbReference>
<comment type="caution">
    <text evidence="3">The sequence shown here is derived from an EMBL/GenBank/DDBJ whole genome shotgun (WGS) entry which is preliminary data.</text>
</comment>
<reference evidence="3 4" key="1">
    <citation type="submission" date="2024-04" db="EMBL/GenBank/DDBJ databases">
        <title>Tritrichomonas musculus Genome.</title>
        <authorList>
            <person name="Alves-Ferreira E."/>
            <person name="Grigg M."/>
            <person name="Lorenzi H."/>
            <person name="Galac M."/>
        </authorList>
    </citation>
    <scope>NUCLEOTIDE SEQUENCE [LARGE SCALE GENOMIC DNA]</scope>
    <source>
        <strain evidence="3 4">EAF2021</strain>
    </source>
</reference>
<comment type="similarity">
    <text evidence="1">Belongs to the peptidase C14B family.</text>
</comment>
<protein>
    <recommendedName>
        <fullName evidence="2">Peptidase C14 caspase domain-containing protein</fullName>
    </recommendedName>
</protein>
<evidence type="ECO:0000313" key="3">
    <source>
        <dbReference type="EMBL" id="KAK8846063.1"/>
    </source>
</evidence>
<evidence type="ECO:0000256" key="1">
    <source>
        <dbReference type="ARBA" id="ARBA00009005"/>
    </source>
</evidence>
<feature type="domain" description="Peptidase C14 caspase" evidence="2">
    <location>
        <begin position="33"/>
        <end position="227"/>
    </location>
</feature>
<gene>
    <name evidence="3" type="ORF">M9Y10_020064</name>
</gene>
<dbReference type="EMBL" id="JAPFFF010000029">
    <property type="protein sequence ID" value="KAK8846063.1"/>
    <property type="molecule type" value="Genomic_DNA"/>
</dbReference>
<organism evidence="3 4">
    <name type="scientific">Tritrichomonas musculus</name>
    <dbReference type="NCBI Taxonomy" id="1915356"/>
    <lineage>
        <taxon>Eukaryota</taxon>
        <taxon>Metamonada</taxon>
        <taxon>Parabasalia</taxon>
        <taxon>Tritrichomonadida</taxon>
        <taxon>Tritrichomonadidae</taxon>
        <taxon>Tritrichomonas</taxon>
    </lineage>
</organism>
<proteinExistence type="inferred from homology"/>
<dbReference type="Pfam" id="PF00656">
    <property type="entry name" value="Peptidase_C14"/>
    <property type="match status" value="1"/>
</dbReference>
<dbReference type="Proteomes" id="UP001470230">
    <property type="component" value="Unassembled WGS sequence"/>
</dbReference>
<dbReference type="SUPFAM" id="SSF52129">
    <property type="entry name" value="Caspase-like"/>
    <property type="match status" value="1"/>
</dbReference>
<dbReference type="InterPro" id="IPR011600">
    <property type="entry name" value="Pept_C14_caspase"/>
</dbReference>
<evidence type="ECO:0000259" key="2">
    <source>
        <dbReference type="Pfam" id="PF00656"/>
    </source>
</evidence>
<keyword evidence="4" id="KW-1185">Reference proteome</keyword>
<sequence>MSSIDPIRRLKEIARDVQQIPIQNVPQVMDKIFLICINTYKSYQINTGSSPIMDAFNLARIIKQRGYQVFFIHNPHANIFMRYFAAFLESTENHLIFMYVGRGTGVRDLNGDETDGVDEALVFDDGNIIDDDLVNCLVHCKNPNSRLTLFTDASYKDTIWDLQEKAHNGKPIPPNVLSLSAETKLQTMTATIEAEARVEKGQFAQALTRAFRNNPEATPNDLQRLMESTLREAGQVYTIGTTTPDLLDQPVLV</sequence>
<evidence type="ECO:0000313" key="4">
    <source>
        <dbReference type="Proteomes" id="UP001470230"/>
    </source>
</evidence>
<dbReference type="PANTHER" id="PTHR48104">
    <property type="entry name" value="METACASPASE-4"/>
    <property type="match status" value="1"/>
</dbReference>
<name>A0ABR2HG31_9EUKA</name>
<dbReference type="InterPro" id="IPR050452">
    <property type="entry name" value="Metacaspase"/>
</dbReference>
<accession>A0ABR2HG31</accession>